<name>A0A8J5SSJ5_ZIZPA</name>
<evidence type="ECO:0000313" key="2">
    <source>
        <dbReference type="EMBL" id="KAG8060474.1"/>
    </source>
</evidence>
<organism evidence="2 3">
    <name type="scientific">Zizania palustris</name>
    <name type="common">Northern wild rice</name>
    <dbReference type="NCBI Taxonomy" id="103762"/>
    <lineage>
        <taxon>Eukaryota</taxon>
        <taxon>Viridiplantae</taxon>
        <taxon>Streptophyta</taxon>
        <taxon>Embryophyta</taxon>
        <taxon>Tracheophyta</taxon>
        <taxon>Spermatophyta</taxon>
        <taxon>Magnoliopsida</taxon>
        <taxon>Liliopsida</taxon>
        <taxon>Poales</taxon>
        <taxon>Poaceae</taxon>
        <taxon>BOP clade</taxon>
        <taxon>Oryzoideae</taxon>
        <taxon>Oryzeae</taxon>
        <taxon>Zizaniinae</taxon>
        <taxon>Zizania</taxon>
    </lineage>
</organism>
<reference evidence="2" key="1">
    <citation type="journal article" date="2021" name="bioRxiv">
        <title>Whole Genome Assembly and Annotation of Northern Wild Rice, Zizania palustris L., Supports a Whole Genome Duplication in the Zizania Genus.</title>
        <authorList>
            <person name="Haas M."/>
            <person name="Kono T."/>
            <person name="Macchietto M."/>
            <person name="Millas R."/>
            <person name="McGilp L."/>
            <person name="Shao M."/>
            <person name="Duquette J."/>
            <person name="Hirsch C.N."/>
            <person name="Kimball J."/>
        </authorList>
    </citation>
    <scope>NUCLEOTIDE SEQUENCE</scope>
    <source>
        <tissue evidence="2">Fresh leaf tissue</tissue>
    </source>
</reference>
<dbReference type="EMBL" id="JAAALK010000287">
    <property type="protein sequence ID" value="KAG8060474.1"/>
    <property type="molecule type" value="Genomic_DNA"/>
</dbReference>
<proteinExistence type="predicted"/>
<accession>A0A8J5SSJ5</accession>
<dbReference type="Proteomes" id="UP000729402">
    <property type="component" value="Unassembled WGS sequence"/>
</dbReference>
<comment type="caution">
    <text evidence="2">The sequence shown here is derived from an EMBL/GenBank/DDBJ whole genome shotgun (WGS) entry which is preliminary data.</text>
</comment>
<keyword evidence="3" id="KW-1185">Reference proteome</keyword>
<evidence type="ECO:0000313" key="3">
    <source>
        <dbReference type="Proteomes" id="UP000729402"/>
    </source>
</evidence>
<feature type="compositionally biased region" description="Gly residues" evidence="1">
    <location>
        <begin position="47"/>
        <end position="59"/>
    </location>
</feature>
<reference evidence="2" key="2">
    <citation type="submission" date="2021-02" db="EMBL/GenBank/DDBJ databases">
        <authorList>
            <person name="Kimball J.A."/>
            <person name="Haas M.W."/>
            <person name="Macchietto M."/>
            <person name="Kono T."/>
            <person name="Duquette J."/>
            <person name="Shao M."/>
        </authorList>
    </citation>
    <scope>NUCLEOTIDE SEQUENCE</scope>
    <source>
        <tissue evidence="2">Fresh leaf tissue</tissue>
    </source>
</reference>
<dbReference type="AlphaFoldDB" id="A0A8J5SSJ5"/>
<feature type="region of interest" description="Disordered" evidence="1">
    <location>
        <begin position="47"/>
        <end position="66"/>
    </location>
</feature>
<sequence>MDDSGRQVTDGGGQRKGARAADSEAGGHLAGGGVGCLAGCGGARHFGGGARTGRGGGGRRQLLGQRRGRAYREVRCPCTRAGGEKISFLTSIGQH</sequence>
<gene>
    <name evidence="2" type="ORF">GUJ93_ZPchr0002g26691</name>
</gene>
<feature type="region of interest" description="Disordered" evidence="1">
    <location>
        <begin position="1"/>
        <end position="27"/>
    </location>
</feature>
<evidence type="ECO:0000256" key="1">
    <source>
        <dbReference type="SAM" id="MobiDB-lite"/>
    </source>
</evidence>
<protein>
    <submittedName>
        <fullName evidence="2">Uncharacterized protein</fullName>
    </submittedName>
</protein>